<proteinExistence type="inferred from homology"/>
<feature type="transmembrane region" description="Helical" evidence="13">
    <location>
        <begin position="38"/>
        <end position="56"/>
    </location>
</feature>
<keyword evidence="8 13" id="KW-0812">Transmembrane</keyword>
<dbReference type="GO" id="GO:0051119">
    <property type="term" value="F:sugar transmembrane transporter activity"/>
    <property type="evidence" value="ECO:0007669"/>
    <property type="project" value="InterPro"/>
</dbReference>
<evidence type="ECO:0000256" key="10">
    <source>
        <dbReference type="ARBA" id="ARBA00022989"/>
    </source>
</evidence>
<protein>
    <recommendedName>
        <fullName evidence="4">Sugar transporter SWEET1</fullName>
    </recommendedName>
</protein>
<name>A0AAV4S3R4_9ARAC</name>
<evidence type="ECO:0000313" key="15">
    <source>
        <dbReference type="Proteomes" id="UP001054837"/>
    </source>
</evidence>
<feature type="transmembrane region" description="Helical" evidence="13">
    <location>
        <begin position="155"/>
        <end position="176"/>
    </location>
</feature>
<dbReference type="GO" id="GO:0000139">
    <property type="term" value="C:Golgi membrane"/>
    <property type="evidence" value="ECO:0007669"/>
    <property type="project" value="UniProtKB-SubCell"/>
</dbReference>
<evidence type="ECO:0000256" key="11">
    <source>
        <dbReference type="ARBA" id="ARBA00023034"/>
    </source>
</evidence>
<dbReference type="PANTHER" id="PTHR10791:SF112">
    <property type="entry name" value="SUGAR TRANSPORTER SWEET1"/>
    <property type="match status" value="1"/>
</dbReference>
<keyword evidence="12 13" id="KW-0472">Membrane</keyword>
<evidence type="ECO:0000256" key="4">
    <source>
        <dbReference type="ARBA" id="ARBA00021741"/>
    </source>
</evidence>
<keyword evidence="10 13" id="KW-1133">Transmembrane helix</keyword>
<keyword evidence="7 14" id="KW-0762">Sugar transport</keyword>
<keyword evidence="15" id="KW-1185">Reference proteome</keyword>
<keyword evidence="11" id="KW-0333">Golgi apparatus</keyword>
<organism evidence="14 15">
    <name type="scientific">Caerostris darwini</name>
    <dbReference type="NCBI Taxonomy" id="1538125"/>
    <lineage>
        <taxon>Eukaryota</taxon>
        <taxon>Metazoa</taxon>
        <taxon>Ecdysozoa</taxon>
        <taxon>Arthropoda</taxon>
        <taxon>Chelicerata</taxon>
        <taxon>Arachnida</taxon>
        <taxon>Araneae</taxon>
        <taxon>Araneomorphae</taxon>
        <taxon>Entelegynae</taxon>
        <taxon>Araneoidea</taxon>
        <taxon>Araneidae</taxon>
        <taxon>Caerostris</taxon>
    </lineage>
</organism>
<sequence length="212" mass="23106">MDLTLIVGNIATVCTIGSAFSGLPICLEFFRKKSTANVSVLPFLAGWICTSLWLQYSLMLGDTMMQVVNWTCSILQAIYVLCYNIATTDKKNTQQMTSVAVCFLVATYAFGFHIATKATVMNIFGLMAAVSSVLASAAPLASVKTVLKTKNSVSLPLPIIFSTFIVTSLWYFYGILVENSFIQVPNLISAIISVLQLILIAVYPSKKTVKED</sequence>
<comment type="similarity">
    <text evidence="3">Belongs to the SWEET sugar transporter family.</text>
</comment>
<dbReference type="InterPro" id="IPR004316">
    <property type="entry name" value="SWEET_rpt"/>
</dbReference>
<dbReference type="EMBL" id="BPLQ01007048">
    <property type="protein sequence ID" value="GIY27377.1"/>
    <property type="molecule type" value="Genomic_DNA"/>
</dbReference>
<evidence type="ECO:0000256" key="3">
    <source>
        <dbReference type="ARBA" id="ARBA00007809"/>
    </source>
</evidence>
<dbReference type="GO" id="GO:0005886">
    <property type="term" value="C:plasma membrane"/>
    <property type="evidence" value="ECO:0007669"/>
    <property type="project" value="UniProtKB-SubCell"/>
</dbReference>
<keyword evidence="9" id="KW-0677">Repeat</keyword>
<feature type="transmembrane region" description="Helical" evidence="13">
    <location>
        <begin position="121"/>
        <end position="143"/>
    </location>
</feature>
<gene>
    <name evidence="14" type="primary">slv</name>
    <name evidence="14" type="ORF">CDAR_390671</name>
</gene>
<reference evidence="14 15" key="1">
    <citation type="submission" date="2021-06" db="EMBL/GenBank/DDBJ databases">
        <title>Caerostris darwini draft genome.</title>
        <authorList>
            <person name="Kono N."/>
            <person name="Arakawa K."/>
        </authorList>
    </citation>
    <scope>NUCLEOTIDE SEQUENCE [LARGE SCALE GENOMIC DNA]</scope>
</reference>
<feature type="transmembrane region" description="Helical" evidence="13">
    <location>
        <begin position="68"/>
        <end position="86"/>
    </location>
</feature>
<keyword evidence="5" id="KW-0813">Transport</keyword>
<evidence type="ECO:0000256" key="13">
    <source>
        <dbReference type="SAM" id="Phobius"/>
    </source>
</evidence>
<comment type="caution">
    <text evidence="14">The sequence shown here is derived from an EMBL/GenBank/DDBJ whole genome shotgun (WGS) entry which is preliminary data.</text>
</comment>
<dbReference type="InterPro" id="IPR047664">
    <property type="entry name" value="SWEET"/>
</dbReference>
<evidence type="ECO:0000256" key="1">
    <source>
        <dbReference type="ARBA" id="ARBA00004651"/>
    </source>
</evidence>
<comment type="subcellular location">
    <subcellularLocation>
        <location evidence="1">Cell membrane</location>
        <topology evidence="1">Multi-pass membrane protein</topology>
    </subcellularLocation>
    <subcellularLocation>
        <location evidence="2">Golgi apparatus membrane</location>
        <topology evidence="2">Multi-pass membrane protein</topology>
    </subcellularLocation>
</comment>
<evidence type="ECO:0000256" key="9">
    <source>
        <dbReference type="ARBA" id="ARBA00022737"/>
    </source>
</evidence>
<dbReference type="FunFam" id="1.20.1280.290:FF:000004">
    <property type="entry name" value="Sugar transporter SWEET"/>
    <property type="match status" value="1"/>
</dbReference>
<dbReference type="PANTHER" id="PTHR10791">
    <property type="entry name" value="RAG1-ACTIVATING PROTEIN 1"/>
    <property type="match status" value="1"/>
</dbReference>
<evidence type="ECO:0000256" key="5">
    <source>
        <dbReference type="ARBA" id="ARBA00022448"/>
    </source>
</evidence>
<evidence type="ECO:0000256" key="6">
    <source>
        <dbReference type="ARBA" id="ARBA00022475"/>
    </source>
</evidence>
<dbReference type="Gene3D" id="1.20.1280.290">
    <property type="match status" value="2"/>
</dbReference>
<evidence type="ECO:0000256" key="12">
    <source>
        <dbReference type="ARBA" id="ARBA00023136"/>
    </source>
</evidence>
<feature type="transmembrane region" description="Helical" evidence="13">
    <location>
        <begin position="6"/>
        <end position="26"/>
    </location>
</feature>
<feature type="transmembrane region" description="Helical" evidence="13">
    <location>
        <begin position="182"/>
        <end position="203"/>
    </location>
</feature>
<dbReference type="Pfam" id="PF03083">
    <property type="entry name" value="MtN3_slv"/>
    <property type="match status" value="2"/>
</dbReference>
<feature type="transmembrane region" description="Helical" evidence="13">
    <location>
        <begin position="98"/>
        <end position="115"/>
    </location>
</feature>
<evidence type="ECO:0000256" key="2">
    <source>
        <dbReference type="ARBA" id="ARBA00004653"/>
    </source>
</evidence>
<evidence type="ECO:0000313" key="14">
    <source>
        <dbReference type="EMBL" id="GIY27377.1"/>
    </source>
</evidence>
<evidence type="ECO:0000256" key="7">
    <source>
        <dbReference type="ARBA" id="ARBA00022597"/>
    </source>
</evidence>
<keyword evidence="6" id="KW-1003">Cell membrane</keyword>
<dbReference type="Proteomes" id="UP001054837">
    <property type="component" value="Unassembled WGS sequence"/>
</dbReference>
<dbReference type="AlphaFoldDB" id="A0AAV4S3R4"/>
<evidence type="ECO:0000256" key="8">
    <source>
        <dbReference type="ARBA" id="ARBA00022692"/>
    </source>
</evidence>
<accession>A0AAV4S3R4</accession>